<dbReference type="OrthoDB" id="7668193at2759"/>
<keyword evidence="2" id="KW-0677">Repeat</keyword>
<dbReference type="InterPro" id="IPR036322">
    <property type="entry name" value="WD40_repeat_dom_sf"/>
</dbReference>
<evidence type="ECO:0000256" key="4">
    <source>
        <dbReference type="ARBA" id="ARBA00040563"/>
    </source>
</evidence>
<evidence type="ECO:0000256" key="3">
    <source>
        <dbReference type="ARBA" id="ARBA00037931"/>
    </source>
</evidence>
<dbReference type="InterPro" id="IPR015943">
    <property type="entry name" value="WD40/YVTN_repeat-like_dom_sf"/>
</dbReference>
<proteinExistence type="inferred from homology"/>
<dbReference type="PANTHER" id="PTHR19854">
    <property type="entry name" value="TRANSDUCIN BETA-LIKE 3"/>
    <property type="match status" value="1"/>
</dbReference>
<evidence type="ECO:0000256" key="1">
    <source>
        <dbReference type="ARBA" id="ARBA00022574"/>
    </source>
</evidence>
<organism evidence="5 6">
    <name type="scientific">Rhizopus stolonifer</name>
    <name type="common">Rhizopus nigricans</name>
    <dbReference type="NCBI Taxonomy" id="4846"/>
    <lineage>
        <taxon>Eukaryota</taxon>
        <taxon>Fungi</taxon>
        <taxon>Fungi incertae sedis</taxon>
        <taxon>Mucoromycota</taxon>
        <taxon>Mucoromycotina</taxon>
        <taxon>Mucoromycetes</taxon>
        <taxon>Mucorales</taxon>
        <taxon>Mucorineae</taxon>
        <taxon>Rhizopodaceae</taxon>
        <taxon>Rhizopus</taxon>
    </lineage>
</organism>
<dbReference type="AlphaFoldDB" id="A0A367IS55"/>
<name>A0A367IS55_RHIST</name>
<evidence type="ECO:0000313" key="6">
    <source>
        <dbReference type="Proteomes" id="UP000253551"/>
    </source>
</evidence>
<keyword evidence="1" id="KW-0853">WD repeat</keyword>
<evidence type="ECO:0000313" key="5">
    <source>
        <dbReference type="EMBL" id="RCH80524.1"/>
    </source>
</evidence>
<protein>
    <recommendedName>
        <fullName evidence="4">ASTRA-associated protein 1</fullName>
    </recommendedName>
</protein>
<dbReference type="InterPro" id="IPR001680">
    <property type="entry name" value="WD40_rpt"/>
</dbReference>
<comment type="similarity">
    <text evidence="3">Belongs to the WD repeat ASA1 family.</text>
</comment>
<dbReference type="SUPFAM" id="SSF50978">
    <property type="entry name" value="WD40 repeat-like"/>
    <property type="match status" value="1"/>
</dbReference>
<sequence>MSNSPSTPDLPPPPEYVFREHKATVNHVHIFDRDQHFASCDAEGWVVVWKMKTRRPISKWKAHKESCLKVTTIENHTLISQGRDNMIHIWKSCLNEPELVSSVVYNALGFCKFSCYSQDNDSTLLCFPSKDDIAMVSAHFMRKKKTKWGKFDIYDLTYQKYVLQNMG</sequence>
<comment type="caution">
    <text evidence="5">The sequence shown here is derived from an EMBL/GenBank/DDBJ whole genome shotgun (WGS) entry which is preliminary data.</text>
</comment>
<feature type="non-terminal residue" evidence="5">
    <location>
        <position position="167"/>
    </location>
</feature>
<evidence type="ECO:0000256" key="2">
    <source>
        <dbReference type="ARBA" id="ARBA00022737"/>
    </source>
</evidence>
<dbReference type="PANTHER" id="PTHR19854:SF1">
    <property type="entry name" value="GUANINE NUCLEOTIDE-BINDING PROTEIN SUBUNIT BETA-LIKE PROTEIN 1"/>
    <property type="match status" value="1"/>
</dbReference>
<dbReference type="STRING" id="4846.A0A367IS55"/>
<dbReference type="Pfam" id="PF00400">
    <property type="entry name" value="WD40"/>
    <property type="match status" value="1"/>
</dbReference>
<reference evidence="5 6" key="1">
    <citation type="journal article" date="2018" name="G3 (Bethesda)">
        <title>Phylogenetic and Phylogenomic Definition of Rhizopus Species.</title>
        <authorList>
            <person name="Gryganskyi A.P."/>
            <person name="Golan J."/>
            <person name="Dolatabadi S."/>
            <person name="Mondo S."/>
            <person name="Robb S."/>
            <person name="Idnurm A."/>
            <person name="Muszewska A."/>
            <person name="Steczkiewicz K."/>
            <person name="Masonjones S."/>
            <person name="Liao H.L."/>
            <person name="Gajdeczka M.T."/>
            <person name="Anike F."/>
            <person name="Vuek A."/>
            <person name="Anishchenko I.M."/>
            <person name="Voigt K."/>
            <person name="de Hoog G.S."/>
            <person name="Smith M.E."/>
            <person name="Heitman J."/>
            <person name="Vilgalys R."/>
            <person name="Stajich J.E."/>
        </authorList>
    </citation>
    <scope>NUCLEOTIDE SEQUENCE [LARGE SCALE GENOMIC DNA]</scope>
    <source>
        <strain evidence="5 6">LSU 92-RS-03</strain>
    </source>
</reference>
<dbReference type="Proteomes" id="UP000253551">
    <property type="component" value="Unassembled WGS sequence"/>
</dbReference>
<dbReference type="SMART" id="SM00320">
    <property type="entry name" value="WD40"/>
    <property type="match status" value="2"/>
</dbReference>
<accession>A0A367IS55</accession>
<gene>
    <name evidence="5" type="primary">ASA1</name>
    <name evidence="5" type="ORF">CU098_002222</name>
</gene>
<keyword evidence="6" id="KW-1185">Reference proteome</keyword>
<dbReference type="Gene3D" id="2.130.10.10">
    <property type="entry name" value="YVTN repeat-like/Quinoprotein amine dehydrogenase"/>
    <property type="match status" value="1"/>
</dbReference>
<dbReference type="EMBL" id="PJQM01005952">
    <property type="protein sequence ID" value="RCH80524.1"/>
    <property type="molecule type" value="Genomic_DNA"/>
</dbReference>